<dbReference type="EMBL" id="HG937693">
    <property type="protein sequence ID" value="CDP35153.1"/>
    <property type="molecule type" value="Genomic_DNA"/>
</dbReference>
<evidence type="ECO:0000256" key="2">
    <source>
        <dbReference type="ARBA" id="ARBA00005194"/>
    </source>
</evidence>
<proteinExistence type="inferred from homology"/>
<dbReference type="GO" id="GO:0030148">
    <property type="term" value="P:sphingolipid biosynthetic process"/>
    <property type="evidence" value="ECO:0007669"/>
    <property type="project" value="TreeGrafter"/>
</dbReference>
<dbReference type="PhylomeDB" id="A0A060T2I4"/>
<evidence type="ECO:0000256" key="14">
    <source>
        <dbReference type="RuleBase" id="RU363109"/>
    </source>
</evidence>
<comment type="function">
    <text evidence="14">Catalyzes the third of the four reactions of the long-chain fatty acids elongation cycle. This endoplasmic reticulum-bound enzymatic process, allows the addition of two carbons to the chain of long- and very long-chain fatty acids/VLCFAs per cycle. This enzyme catalyzes the dehydration of the 3-hydroxyacyl-CoA intermediate into trans-2,3-enoyl-CoA, within each cycle of fatty acid elongation. Thereby, it participates to the production of VLCFAs of different chain lengths that are involved in multiple biological processes as precursors of membrane lipids and lipid mediators.</text>
</comment>
<evidence type="ECO:0000256" key="5">
    <source>
        <dbReference type="ARBA" id="ARBA00022516"/>
    </source>
</evidence>
<dbReference type="PANTHER" id="PTHR11035">
    <property type="entry name" value="VERY-LONG-CHAIN (3R)-3-HYDROXYACYL-COA DEHYDRATASE"/>
    <property type="match status" value="1"/>
</dbReference>
<evidence type="ECO:0000256" key="9">
    <source>
        <dbReference type="ARBA" id="ARBA00023098"/>
    </source>
</evidence>
<name>A0A060T2I4_BLAAD</name>
<dbReference type="GO" id="GO:0042761">
    <property type="term" value="P:very long-chain fatty acid biosynthetic process"/>
    <property type="evidence" value="ECO:0007669"/>
    <property type="project" value="TreeGrafter"/>
</dbReference>
<keyword evidence="12 14" id="KW-0456">Lyase</keyword>
<keyword evidence="7 14" id="KW-0276">Fatty acid metabolism</keyword>
<dbReference type="GO" id="GO:0102158">
    <property type="term" value="F:very-long-chain (3R)-3-hydroxyacyl-CoA dehydratase activity"/>
    <property type="evidence" value="ECO:0007669"/>
    <property type="project" value="UniProtKB-EC"/>
</dbReference>
<evidence type="ECO:0000256" key="1">
    <source>
        <dbReference type="ARBA" id="ARBA00004141"/>
    </source>
</evidence>
<reference evidence="15" key="1">
    <citation type="submission" date="2014-02" db="EMBL/GenBank/DDBJ databases">
        <authorList>
            <person name="Genoscope - CEA"/>
        </authorList>
    </citation>
    <scope>NUCLEOTIDE SEQUENCE</scope>
    <source>
        <strain evidence="15">LS3</strain>
    </source>
</reference>
<keyword evidence="8 14" id="KW-1133">Transmembrane helix</keyword>
<dbReference type="PANTHER" id="PTHR11035:SF3">
    <property type="entry name" value="VERY-LONG-CHAIN (3R)-3-HYDROXYACYL-COA DEHYDRATASE"/>
    <property type="match status" value="1"/>
</dbReference>
<accession>A0A060T2I4</accession>
<comment type="similarity">
    <text evidence="3 14">Belongs to the very long-chain fatty acids dehydratase HACD family.</text>
</comment>
<evidence type="ECO:0000256" key="11">
    <source>
        <dbReference type="ARBA" id="ARBA00023160"/>
    </source>
</evidence>
<feature type="transmembrane region" description="Helical" evidence="14">
    <location>
        <begin position="136"/>
        <end position="157"/>
    </location>
</feature>
<dbReference type="EC" id="4.2.1.134" evidence="4 14"/>
<organism evidence="15">
    <name type="scientific">Blastobotrys adeninivorans</name>
    <name type="common">Yeast</name>
    <name type="synonym">Arxula adeninivorans</name>
    <dbReference type="NCBI Taxonomy" id="409370"/>
    <lineage>
        <taxon>Eukaryota</taxon>
        <taxon>Fungi</taxon>
        <taxon>Dikarya</taxon>
        <taxon>Ascomycota</taxon>
        <taxon>Saccharomycotina</taxon>
        <taxon>Dipodascomycetes</taxon>
        <taxon>Dipodascales</taxon>
        <taxon>Trichomonascaceae</taxon>
        <taxon>Blastobotrys</taxon>
    </lineage>
</organism>
<dbReference type="UniPathway" id="UPA00094"/>
<evidence type="ECO:0000256" key="12">
    <source>
        <dbReference type="ARBA" id="ARBA00023239"/>
    </source>
</evidence>
<evidence type="ECO:0000256" key="6">
    <source>
        <dbReference type="ARBA" id="ARBA00022692"/>
    </source>
</evidence>
<feature type="transmembrane region" description="Helical" evidence="14">
    <location>
        <begin position="96"/>
        <end position="115"/>
    </location>
</feature>
<dbReference type="Pfam" id="PF04387">
    <property type="entry name" value="PTPLA"/>
    <property type="match status" value="1"/>
</dbReference>
<comment type="caution">
    <text evidence="14">Lacks conserved residue(s) required for the propagation of feature annotation.</text>
</comment>
<keyword evidence="10 14" id="KW-0472">Membrane</keyword>
<evidence type="ECO:0000256" key="10">
    <source>
        <dbReference type="ARBA" id="ARBA00023136"/>
    </source>
</evidence>
<dbReference type="GO" id="GO:0030497">
    <property type="term" value="P:fatty acid elongation"/>
    <property type="evidence" value="ECO:0007669"/>
    <property type="project" value="TreeGrafter"/>
</dbReference>
<reference evidence="15" key="2">
    <citation type="submission" date="2014-06" db="EMBL/GenBank/DDBJ databases">
        <title>The complete genome of Blastobotrys (Arxula) adeninivorans LS3 - a yeast of biotechnological interest.</title>
        <authorList>
            <person name="Kunze G."/>
            <person name="Gaillardin C."/>
            <person name="Czernicka M."/>
            <person name="Durrens P."/>
            <person name="Martin T."/>
            <person name="Boer E."/>
            <person name="Gabaldon T."/>
            <person name="Cruz J."/>
            <person name="Talla E."/>
            <person name="Marck C."/>
            <person name="Goffeau A."/>
            <person name="Barbe V."/>
            <person name="Baret P."/>
            <person name="Baronian K."/>
            <person name="Beier S."/>
            <person name="Bleykasten C."/>
            <person name="Bode R."/>
            <person name="Casaregola S."/>
            <person name="Despons L."/>
            <person name="Fairhead C."/>
            <person name="Giersberg M."/>
            <person name="Gierski P."/>
            <person name="Hahnel U."/>
            <person name="Hartmann A."/>
            <person name="Jankowska D."/>
            <person name="Jubin C."/>
            <person name="Jung P."/>
            <person name="Lafontaine I."/>
            <person name="Leh-Louis V."/>
            <person name="Lemaire M."/>
            <person name="Marcet-Houben M."/>
            <person name="Mascher M."/>
            <person name="Morel G."/>
            <person name="Richard G.-F."/>
            <person name="Riechen J."/>
            <person name="Sacerdot C."/>
            <person name="Sarkar A."/>
            <person name="Savel G."/>
            <person name="Schacherer J."/>
            <person name="Sherman D."/>
            <person name="Straub M.-L."/>
            <person name="Stein N."/>
            <person name="Thierry A."/>
            <person name="Trautwein-Schult A."/>
            <person name="Westhof E."/>
            <person name="Worch S."/>
            <person name="Dujon B."/>
            <person name="Souciet J.-L."/>
            <person name="Wincker P."/>
            <person name="Scholz U."/>
            <person name="Neuveglise N."/>
        </authorList>
    </citation>
    <scope>NUCLEOTIDE SEQUENCE</scope>
    <source>
        <strain evidence="15">LS3</strain>
    </source>
</reference>
<gene>
    <name evidence="15" type="ORF">GNLVRS02_ARAD1C28886g</name>
</gene>
<keyword evidence="9 14" id="KW-0443">Lipid metabolism</keyword>
<evidence type="ECO:0000256" key="8">
    <source>
        <dbReference type="ARBA" id="ARBA00022989"/>
    </source>
</evidence>
<comment type="pathway">
    <text evidence="2 14">Lipid metabolism; fatty acid biosynthesis.</text>
</comment>
<comment type="subcellular location">
    <subcellularLocation>
        <location evidence="14">Endoplasmic reticulum membrane</location>
        <topology evidence="14">Multi-pass membrane protein</topology>
    </subcellularLocation>
    <subcellularLocation>
        <location evidence="1">Membrane</location>
        <topology evidence="1">Multi-pass membrane protein</topology>
    </subcellularLocation>
</comment>
<keyword evidence="14" id="KW-0256">Endoplasmic reticulum</keyword>
<evidence type="ECO:0000313" key="15">
    <source>
        <dbReference type="EMBL" id="CDP35153.1"/>
    </source>
</evidence>
<feature type="transmembrane region" description="Helical" evidence="14">
    <location>
        <begin position="15"/>
        <end position="38"/>
    </location>
</feature>
<evidence type="ECO:0000256" key="3">
    <source>
        <dbReference type="ARBA" id="ARBA00007811"/>
    </source>
</evidence>
<evidence type="ECO:0000256" key="13">
    <source>
        <dbReference type="ARBA" id="ARBA00036671"/>
    </source>
</evidence>
<sequence length="210" mass="23816">MSVKQYLVAYNSLSAFLWLCVLGRLIILFPLVGSKFVAGGLADFTKYVQTLAVLEVVHSVLGLVKSPIVTTVIQISSRLLLVWGVVDLFPEVAQNVAFSTMVLAWSVTEVVRYSYYAYNLLRDKLVPKGLVWLRYNAFYVLYPLGAGSEAILAFLSLDRAQELSAYYALFLKVVLLIYPPGFYVMYTHMIKQRRRVFKNIGKRPDVKKTQ</sequence>
<evidence type="ECO:0000256" key="4">
    <source>
        <dbReference type="ARBA" id="ARBA00013122"/>
    </source>
</evidence>
<feature type="transmembrane region" description="Helical" evidence="14">
    <location>
        <begin position="163"/>
        <end position="186"/>
    </location>
</feature>
<comment type="catalytic activity">
    <reaction evidence="13 14">
        <text>a very-long-chain (3R)-3-hydroxyacyl-CoA = a very-long-chain (2E)-enoyl-CoA + H2O</text>
        <dbReference type="Rhea" id="RHEA:45812"/>
        <dbReference type="ChEBI" id="CHEBI:15377"/>
        <dbReference type="ChEBI" id="CHEBI:83728"/>
        <dbReference type="ChEBI" id="CHEBI:85440"/>
        <dbReference type="EC" id="4.2.1.134"/>
    </reaction>
</comment>
<protein>
    <recommendedName>
        <fullName evidence="4 14">Very-long-chain (3R)-3-hydroxyacyl-CoA dehydratase</fullName>
        <ecNumber evidence="4 14">4.2.1.134</ecNumber>
    </recommendedName>
</protein>
<keyword evidence="11 14" id="KW-0275">Fatty acid biosynthesis</keyword>
<dbReference type="GO" id="GO:0005789">
    <property type="term" value="C:endoplasmic reticulum membrane"/>
    <property type="evidence" value="ECO:0007669"/>
    <property type="project" value="UniProtKB-SubCell"/>
</dbReference>
<dbReference type="AlphaFoldDB" id="A0A060T2I4"/>
<dbReference type="InterPro" id="IPR007482">
    <property type="entry name" value="Tyr_Pase-like_PTPLA"/>
</dbReference>
<keyword evidence="6 14" id="KW-0812">Transmembrane</keyword>
<keyword evidence="5 14" id="KW-0444">Lipid biosynthesis</keyword>
<evidence type="ECO:0000256" key="7">
    <source>
        <dbReference type="ARBA" id="ARBA00022832"/>
    </source>
</evidence>